<organism evidence="2 3">
    <name type="scientific">Aspergillus coremiiformis</name>
    <dbReference type="NCBI Taxonomy" id="138285"/>
    <lineage>
        <taxon>Eukaryota</taxon>
        <taxon>Fungi</taxon>
        <taxon>Dikarya</taxon>
        <taxon>Ascomycota</taxon>
        <taxon>Pezizomycotina</taxon>
        <taxon>Eurotiomycetes</taxon>
        <taxon>Eurotiomycetidae</taxon>
        <taxon>Eurotiales</taxon>
        <taxon>Aspergillaceae</taxon>
        <taxon>Aspergillus</taxon>
        <taxon>Aspergillus subgen. Circumdati</taxon>
    </lineage>
</organism>
<reference evidence="3" key="1">
    <citation type="submission" date="2019-04" db="EMBL/GenBank/DDBJ databases">
        <title>Friends and foes A comparative genomics studyof 23 Aspergillus species from section Flavi.</title>
        <authorList>
            <consortium name="DOE Joint Genome Institute"/>
            <person name="Kjaerbolling I."/>
            <person name="Vesth T."/>
            <person name="Frisvad J.C."/>
            <person name="Nybo J.L."/>
            <person name="Theobald S."/>
            <person name="Kildgaard S."/>
            <person name="Isbrandt T."/>
            <person name="Kuo A."/>
            <person name="Sato A."/>
            <person name="Lyhne E.K."/>
            <person name="Kogle M.E."/>
            <person name="Wiebenga A."/>
            <person name="Kun R.S."/>
            <person name="Lubbers R.J."/>
            <person name="Makela M.R."/>
            <person name="Barry K."/>
            <person name="Chovatia M."/>
            <person name="Clum A."/>
            <person name="Daum C."/>
            <person name="Haridas S."/>
            <person name="He G."/>
            <person name="LaButti K."/>
            <person name="Lipzen A."/>
            <person name="Mondo S."/>
            <person name="Riley R."/>
            <person name="Salamov A."/>
            <person name="Simmons B.A."/>
            <person name="Magnuson J.K."/>
            <person name="Henrissat B."/>
            <person name="Mortensen U.H."/>
            <person name="Larsen T.O."/>
            <person name="Devries R.P."/>
            <person name="Grigoriev I.V."/>
            <person name="Machida M."/>
            <person name="Baker S.E."/>
            <person name="Andersen M.R."/>
        </authorList>
    </citation>
    <scope>NUCLEOTIDE SEQUENCE [LARGE SCALE GENOMIC DNA]</scope>
    <source>
        <strain evidence="3">CBS 553.77</strain>
    </source>
</reference>
<feature type="chain" id="PRO_5024942603" description="Ubiquitin 3 binding protein But2 C-terminal domain-containing protein" evidence="1">
    <location>
        <begin position="18"/>
        <end position="212"/>
    </location>
</feature>
<accession>A0A5N6ZGW6</accession>
<dbReference type="Proteomes" id="UP000327118">
    <property type="component" value="Unassembled WGS sequence"/>
</dbReference>
<keyword evidence="3" id="KW-1185">Reference proteome</keyword>
<gene>
    <name evidence="2" type="ORF">BDV28DRAFT_144784</name>
</gene>
<feature type="signal peptide" evidence="1">
    <location>
        <begin position="1"/>
        <end position="17"/>
    </location>
</feature>
<dbReference type="AlphaFoldDB" id="A0A5N6ZGW6"/>
<proteinExistence type="predicted"/>
<protein>
    <recommendedName>
        <fullName evidence="4">Ubiquitin 3 binding protein But2 C-terminal domain-containing protein</fullName>
    </recommendedName>
</protein>
<evidence type="ECO:0000313" key="2">
    <source>
        <dbReference type="EMBL" id="KAE8356871.1"/>
    </source>
</evidence>
<evidence type="ECO:0000313" key="3">
    <source>
        <dbReference type="Proteomes" id="UP000327118"/>
    </source>
</evidence>
<dbReference type="OrthoDB" id="5431298at2759"/>
<evidence type="ECO:0008006" key="4">
    <source>
        <dbReference type="Google" id="ProtNLM"/>
    </source>
</evidence>
<sequence length="212" mass="22796">MHFHILTLAAILSLTTALPTTTGDDTHCAPGTTFYHCKTNNFRGCCTIDPCALPSCPSQTAPSILPTPPTCPGTVQIYQPKTQTHLSGSGSTISTPNFNLTKSPTREWTQTITFSVPKSATECALRWSVPAKRTFQAGDNAVVHVSQGHPATGREIGTADFTNWPGVDGPHKHSVAKVDCMPEMVFGLRLAAESEIFLAQDGQTGWFVEYSC</sequence>
<dbReference type="EMBL" id="ML739034">
    <property type="protein sequence ID" value="KAE8356871.1"/>
    <property type="molecule type" value="Genomic_DNA"/>
</dbReference>
<name>A0A5N6ZGW6_9EURO</name>
<keyword evidence="1" id="KW-0732">Signal</keyword>
<evidence type="ECO:0000256" key="1">
    <source>
        <dbReference type="SAM" id="SignalP"/>
    </source>
</evidence>